<proteinExistence type="predicted"/>
<dbReference type="Gene3D" id="1.10.8.1060">
    <property type="entry name" value="Corynebacterium glutamicum thioredoxin-dependent arsenate reductase, N-terminal domain"/>
    <property type="match status" value="1"/>
</dbReference>
<comment type="caution">
    <text evidence="2">The sequence shown here is derived from an EMBL/GenBank/DDBJ whole genome shotgun (WGS) entry which is preliminary data.</text>
</comment>
<dbReference type="Proteomes" id="UP001139648">
    <property type="component" value="Unassembled WGS sequence"/>
</dbReference>
<dbReference type="RefSeq" id="WP_253744875.1">
    <property type="nucleotide sequence ID" value="NZ_BAABKA010000026.1"/>
</dbReference>
<organism evidence="2 3">
    <name type="scientific">Nonomuraea thailandensis</name>
    <dbReference type="NCBI Taxonomy" id="1188745"/>
    <lineage>
        <taxon>Bacteria</taxon>
        <taxon>Bacillati</taxon>
        <taxon>Actinomycetota</taxon>
        <taxon>Actinomycetes</taxon>
        <taxon>Streptosporangiales</taxon>
        <taxon>Streptosporangiaceae</taxon>
        <taxon>Nonomuraea</taxon>
    </lineage>
</organism>
<reference evidence="2" key="1">
    <citation type="submission" date="2022-06" db="EMBL/GenBank/DDBJ databases">
        <title>Sequencing the genomes of 1000 actinobacteria strains.</title>
        <authorList>
            <person name="Klenk H.-P."/>
        </authorList>
    </citation>
    <scope>NUCLEOTIDE SEQUENCE</scope>
    <source>
        <strain evidence="2">DSM 46694</strain>
    </source>
</reference>
<evidence type="ECO:0000313" key="2">
    <source>
        <dbReference type="EMBL" id="MCP2357769.1"/>
    </source>
</evidence>
<evidence type="ECO:0000256" key="1">
    <source>
        <dbReference type="SAM" id="Phobius"/>
    </source>
</evidence>
<dbReference type="EMBL" id="JAMZEB010000002">
    <property type="protein sequence ID" value="MCP2357769.1"/>
    <property type="molecule type" value="Genomic_DNA"/>
</dbReference>
<accession>A0A9X2GHS8</accession>
<keyword evidence="3" id="KW-1185">Reference proteome</keyword>
<sequence length="495" mass="52183">MSVDNLREEQAIRRTTDHLIQVFADTHSAEHVERVMQAACRRFEGFPVRDFVPVLAERVARGELTAPPETAAPAEAASLTETAARVQTAAPVQSTAPVQSVAPAEAVTSAETVTPAAAVTPDEASVEAASASVPRRKALLPIGVATAVVVVAAVVVVSLGQDEPATPATPPLTIVRGVIGSEKKGFFEDPQVVRALAGMGLKVEIETAGSRQIATSMDLGRYDFAFPSSAPAGEHIQRERRAGTKYTPFSSPMAIATFQPIADLLTEAGVVRQGQVPAFDVGRHLDLVTRGTKWEQLDGSTAYPVDKDVLISTTDPRTSNSAAMYLAITSYVANGGKVVHGAAAEKAVLPLVTPLFTGQGYTDDTSEGPFGEYLTVGMGPSPLVLIYEAQYVEAAARGQIKPGMVLMYPSPTVLSKHTLVPFTPSGDRVGRLLSTDPQLQRLAAGHGFRSGDAARFTEVAAEHGVRVAADLIDVVDIPSYDTLEHLLDGVAKAYG</sequence>
<keyword evidence="1" id="KW-0812">Transmembrane</keyword>
<dbReference type="NCBIfam" id="NF046112">
    <property type="entry name" value="MSMEG_6209_Nter"/>
    <property type="match status" value="1"/>
</dbReference>
<evidence type="ECO:0000313" key="3">
    <source>
        <dbReference type="Proteomes" id="UP001139648"/>
    </source>
</evidence>
<feature type="transmembrane region" description="Helical" evidence="1">
    <location>
        <begin position="138"/>
        <end position="160"/>
    </location>
</feature>
<keyword evidence="1" id="KW-0472">Membrane</keyword>
<protein>
    <submittedName>
        <fullName evidence="2">Uncharacterized protein</fullName>
    </submittedName>
</protein>
<keyword evidence="1" id="KW-1133">Transmembrane helix</keyword>
<dbReference type="AlphaFoldDB" id="A0A9X2GHS8"/>
<name>A0A9X2GHS8_9ACTN</name>
<gene>
    <name evidence="2" type="ORF">HD597_004789</name>
</gene>